<evidence type="ECO:0000313" key="1">
    <source>
        <dbReference type="EMBL" id="GBN10003.1"/>
    </source>
</evidence>
<evidence type="ECO:0000313" key="2">
    <source>
        <dbReference type="Proteomes" id="UP000499080"/>
    </source>
</evidence>
<keyword evidence="2" id="KW-1185">Reference proteome</keyword>
<dbReference type="Proteomes" id="UP000499080">
    <property type="component" value="Unassembled WGS sequence"/>
</dbReference>
<accession>A0A4Y2L850</accession>
<comment type="caution">
    <text evidence="1">The sequence shown here is derived from an EMBL/GenBank/DDBJ whole genome shotgun (WGS) entry which is preliminary data.</text>
</comment>
<reference evidence="1 2" key="1">
    <citation type="journal article" date="2019" name="Sci. Rep.">
        <title>Orb-weaving spider Araneus ventricosus genome elucidates the spidroin gene catalogue.</title>
        <authorList>
            <person name="Kono N."/>
            <person name="Nakamura H."/>
            <person name="Ohtoshi R."/>
            <person name="Moran D.A.P."/>
            <person name="Shinohara A."/>
            <person name="Yoshida Y."/>
            <person name="Fujiwara M."/>
            <person name="Mori M."/>
            <person name="Tomita M."/>
            <person name="Arakawa K."/>
        </authorList>
    </citation>
    <scope>NUCLEOTIDE SEQUENCE [LARGE SCALE GENOMIC DNA]</scope>
</reference>
<organism evidence="1 2">
    <name type="scientific">Araneus ventricosus</name>
    <name type="common">Orbweaver spider</name>
    <name type="synonym">Epeira ventricosa</name>
    <dbReference type="NCBI Taxonomy" id="182803"/>
    <lineage>
        <taxon>Eukaryota</taxon>
        <taxon>Metazoa</taxon>
        <taxon>Ecdysozoa</taxon>
        <taxon>Arthropoda</taxon>
        <taxon>Chelicerata</taxon>
        <taxon>Arachnida</taxon>
        <taxon>Araneae</taxon>
        <taxon>Araneomorphae</taxon>
        <taxon>Entelegynae</taxon>
        <taxon>Araneoidea</taxon>
        <taxon>Araneidae</taxon>
        <taxon>Araneus</taxon>
    </lineage>
</organism>
<dbReference type="AlphaFoldDB" id="A0A4Y2L850"/>
<name>A0A4Y2L850_ARAVE</name>
<protein>
    <submittedName>
        <fullName evidence="1">Uncharacterized protein</fullName>
    </submittedName>
</protein>
<dbReference type="EMBL" id="BGPR01005416">
    <property type="protein sequence ID" value="GBN10003.1"/>
    <property type="molecule type" value="Genomic_DNA"/>
</dbReference>
<proteinExistence type="predicted"/>
<gene>
    <name evidence="1" type="ORF">AVEN_123655_1</name>
</gene>
<sequence length="126" mass="14262">MLRTELPHFSFSASSVSQNPFLSLQFCVSLQFCRGFFIHQLGLYVTCHRVSLHQGTKRNAVPYPRNRRIDSDHTVMVIFNPSSGVTIGGSKRNGFKKAARRPAYRHTVLEQSTIVWRALIGQANLT</sequence>